<dbReference type="GO" id="GO:0017038">
    <property type="term" value="P:protein import"/>
    <property type="evidence" value="ECO:0007669"/>
    <property type="project" value="TreeGrafter"/>
</dbReference>
<proteinExistence type="inferred from homology"/>
<dbReference type="OMA" id="AYIGYNH"/>
<dbReference type="Proteomes" id="UP001158598">
    <property type="component" value="Chromosome"/>
</dbReference>
<evidence type="ECO:0000256" key="6">
    <source>
        <dbReference type="RuleBase" id="RU004057"/>
    </source>
</evidence>
<feature type="transmembrane region" description="Helical" evidence="7">
    <location>
        <begin position="12"/>
        <end position="31"/>
    </location>
</feature>
<dbReference type="GeneID" id="88222960"/>
<dbReference type="InterPro" id="IPR002898">
    <property type="entry name" value="MotA_ExbB_proton_chnl"/>
</dbReference>
<gene>
    <name evidence="9" type="ORF">MCNOR_0722</name>
</gene>
<keyword evidence="2" id="KW-1003">Cell membrane</keyword>
<keyword evidence="6" id="KW-0653">Protein transport</keyword>
<evidence type="ECO:0000256" key="5">
    <source>
        <dbReference type="ARBA" id="ARBA00023136"/>
    </source>
</evidence>
<dbReference type="Pfam" id="PF01618">
    <property type="entry name" value="MotA_ExbB"/>
    <property type="match status" value="1"/>
</dbReference>
<dbReference type="AlphaFoldDB" id="A0AA35XSW2"/>
<feature type="domain" description="MotA/TolQ/ExbB proton channel" evidence="8">
    <location>
        <begin position="67"/>
        <end position="188"/>
    </location>
</feature>
<comment type="subcellular location">
    <subcellularLocation>
        <location evidence="1">Cell membrane</location>
        <topology evidence="1">Multi-pass membrane protein</topology>
    </subcellularLocation>
    <subcellularLocation>
        <location evidence="6">Membrane</location>
        <topology evidence="6">Multi-pass membrane protein</topology>
    </subcellularLocation>
</comment>
<dbReference type="InterPro" id="IPR050790">
    <property type="entry name" value="ExbB/TolQ_transport"/>
</dbReference>
<evidence type="ECO:0000259" key="8">
    <source>
        <dbReference type="Pfam" id="PF01618"/>
    </source>
</evidence>
<dbReference type="RefSeq" id="WP_010959975.1">
    <property type="nucleotide sequence ID" value="NZ_CP079096.1"/>
</dbReference>
<keyword evidence="5 7" id="KW-0472">Membrane</keyword>
<keyword evidence="4 7" id="KW-1133">Transmembrane helix</keyword>
<reference evidence="9" key="1">
    <citation type="submission" date="2023-03" db="EMBL/GenBank/DDBJ databases">
        <authorList>
            <person name="Pearce D."/>
        </authorList>
    </citation>
    <scope>NUCLEOTIDE SEQUENCE</scope>
    <source>
        <strain evidence="9">Mc</strain>
    </source>
</reference>
<accession>A0AA35XSW2</accession>
<evidence type="ECO:0000256" key="2">
    <source>
        <dbReference type="ARBA" id="ARBA00022475"/>
    </source>
</evidence>
<feature type="transmembrane region" description="Helical" evidence="7">
    <location>
        <begin position="155"/>
        <end position="176"/>
    </location>
</feature>
<dbReference type="PANTHER" id="PTHR30625">
    <property type="entry name" value="PROTEIN TOLQ"/>
    <property type="match status" value="1"/>
</dbReference>
<evidence type="ECO:0000256" key="7">
    <source>
        <dbReference type="SAM" id="Phobius"/>
    </source>
</evidence>
<keyword evidence="6" id="KW-0813">Transport</keyword>
<dbReference type="PANTHER" id="PTHR30625:SF11">
    <property type="entry name" value="MOTA_TOLQ_EXBB PROTON CHANNEL DOMAIN-CONTAINING PROTEIN"/>
    <property type="match status" value="1"/>
</dbReference>
<keyword evidence="3 7" id="KW-0812">Transmembrane</keyword>
<protein>
    <submittedName>
        <fullName evidence="9">Biopolymer transport protein ExbB</fullName>
    </submittedName>
</protein>
<evidence type="ECO:0000313" key="9">
    <source>
        <dbReference type="EMBL" id="CAI8754792.1"/>
    </source>
</evidence>
<evidence type="ECO:0000313" key="10">
    <source>
        <dbReference type="Proteomes" id="UP001158598"/>
    </source>
</evidence>
<comment type="similarity">
    <text evidence="6">Belongs to the exbB/tolQ family.</text>
</comment>
<name>A0AA35XSW2_METCP</name>
<dbReference type="EMBL" id="OX458332">
    <property type="protein sequence ID" value="CAI8754792.1"/>
    <property type="molecule type" value="Genomic_DNA"/>
</dbReference>
<organism evidence="9 10">
    <name type="scientific">Methylococcus capsulatus</name>
    <dbReference type="NCBI Taxonomy" id="414"/>
    <lineage>
        <taxon>Bacteria</taxon>
        <taxon>Pseudomonadati</taxon>
        <taxon>Pseudomonadota</taxon>
        <taxon>Gammaproteobacteria</taxon>
        <taxon>Methylococcales</taxon>
        <taxon>Methylococcaceae</taxon>
        <taxon>Methylococcus</taxon>
    </lineage>
</organism>
<evidence type="ECO:0000256" key="3">
    <source>
        <dbReference type="ARBA" id="ARBA00022692"/>
    </source>
</evidence>
<evidence type="ECO:0000256" key="4">
    <source>
        <dbReference type="ARBA" id="ARBA00022989"/>
    </source>
</evidence>
<dbReference type="GO" id="GO:0005886">
    <property type="term" value="C:plasma membrane"/>
    <property type="evidence" value="ECO:0007669"/>
    <property type="project" value="UniProtKB-SubCell"/>
</dbReference>
<evidence type="ECO:0000256" key="1">
    <source>
        <dbReference type="ARBA" id="ARBA00004651"/>
    </source>
</evidence>
<sequence>MLDIIKGGGLLIWPILICSVVALAIILERLWALRTSRILPAELASTVWTLWRNDRLDAGSIRQIALNSPLGAVLAAGLANHKHGREVMQRCIEQAGRQVVHAMERYLNTLGTIASISPYLGLLGSVLGMMKVFAGFSAAHGAGNPAVLAGGLSEILITTAAGLAVAIPSLMFYRYFRGRVNELSMRLEEEAVRLIAVLHGEREE</sequence>